<feature type="transmembrane region" description="Helical" evidence="11">
    <location>
        <begin position="247"/>
        <end position="269"/>
    </location>
</feature>
<dbReference type="PANTHER" id="PTHR43829:SF9">
    <property type="entry name" value="AQUAPORIN-9"/>
    <property type="match status" value="1"/>
</dbReference>
<keyword evidence="5 11" id="KW-1133">Transmembrane helix</keyword>
<dbReference type="Gene3D" id="1.20.1080.10">
    <property type="entry name" value="Glycerol uptake facilitator protein"/>
    <property type="match status" value="1"/>
</dbReference>
<dbReference type="InterPro" id="IPR000425">
    <property type="entry name" value="MIP"/>
</dbReference>
<dbReference type="FunFam" id="1.20.1080.10:FF:000041">
    <property type="entry name" value="Aquaglyceroporin 2"/>
    <property type="match status" value="1"/>
</dbReference>
<evidence type="ECO:0000256" key="3">
    <source>
        <dbReference type="ARBA" id="ARBA00022448"/>
    </source>
</evidence>
<feature type="transmembrane region" description="Helical" evidence="11">
    <location>
        <begin position="158"/>
        <end position="180"/>
    </location>
</feature>
<dbReference type="SUPFAM" id="SSF81338">
    <property type="entry name" value="Aquaporin-like"/>
    <property type="match status" value="1"/>
</dbReference>
<dbReference type="PRINTS" id="PR00783">
    <property type="entry name" value="MINTRINSICP"/>
</dbReference>
<evidence type="ECO:0000256" key="10">
    <source>
        <dbReference type="SAM" id="MobiDB-lite"/>
    </source>
</evidence>
<protein>
    <submittedName>
        <fullName evidence="12">Aquaglyceroporin 1</fullName>
    </submittedName>
</protein>
<evidence type="ECO:0000256" key="1">
    <source>
        <dbReference type="ARBA" id="ARBA00004141"/>
    </source>
</evidence>
<evidence type="ECO:0000313" key="13">
    <source>
        <dbReference type="Proteomes" id="UP000266743"/>
    </source>
</evidence>
<accession>A0A3L6L7B4</accession>
<comment type="similarity">
    <text evidence="2 9">Belongs to the MIP/aquaporin (TC 1.A.8) family.</text>
</comment>
<evidence type="ECO:0000256" key="9">
    <source>
        <dbReference type="RuleBase" id="RU000477"/>
    </source>
</evidence>
<evidence type="ECO:0000256" key="7">
    <source>
        <dbReference type="ARBA" id="ARBA00034651"/>
    </source>
</evidence>
<feature type="transmembrane region" description="Helical" evidence="11">
    <location>
        <begin position="212"/>
        <end position="235"/>
    </location>
</feature>
<evidence type="ECO:0000256" key="5">
    <source>
        <dbReference type="ARBA" id="ARBA00022989"/>
    </source>
</evidence>
<keyword evidence="6 11" id="KW-0472">Membrane</keyword>
<dbReference type="InterPro" id="IPR023271">
    <property type="entry name" value="Aquaporin-like"/>
</dbReference>
<dbReference type="PROSITE" id="PS00221">
    <property type="entry name" value="MIP"/>
    <property type="match status" value="1"/>
</dbReference>
<feature type="region of interest" description="Disordered" evidence="10">
    <location>
        <begin position="28"/>
        <end position="53"/>
    </location>
</feature>
<dbReference type="GO" id="GO:0015250">
    <property type="term" value="F:water channel activity"/>
    <property type="evidence" value="ECO:0007669"/>
    <property type="project" value="TreeGrafter"/>
</dbReference>
<dbReference type="PANTHER" id="PTHR43829">
    <property type="entry name" value="AQUAPORIN OR AQUAGLYCEROPORIN RELATED"/>
    <property type="match status" value="1"/>
</dbReference>
<dbReference type="InterPro" id="IPR050363">
    <property type="entry name" value="MIP/Aquaporin"/>
</dbReference>
<proteinExistence type="inferred from homology"/>
<organism evidence="12 13">
    <name type="scientific">Trypanosoma brucei equiperdum</name>
    <dbReference type="NCBI Taxonomy" id="630700"/>
    <lineage>
        <taxon>Eukaryota</taxon>
        <taxon>Discoba</taxon>
        <taxon>Euglenozoa</taxon>
        <taxon>Kinetoplastea</taxon>
        <taxon>Metakinetoplastina</taxon>
        <taxon>Trypanosomatida</taxon>
        <taxon>Trypanosomatidae</taxon>
        <taxon>Trypanosoma</taxon>
    </lineage>
</organism>
<evidence type="ECO:0000256" key="4">
    <source>
        <dbReference type="ARBA" id="ARBA00022692"/>
    </source>
</evidence>
<name>A0A3L6L7B4_9TRYP</name>
<dbReference type="NCBIfam" id="TIGR00861">
    <property type="entry name" value="MIP"/>
    <property type="match status" value="1"/>
</dbReference>
<feature type="transmembrane region" description="Helical" evidence="11">
    <location>
        <begin position="88"/>
        <end position="107"/>
    </location>
</feature>
<gene>
    <name evidence="12" type="primary">AQP1</name>
    <name evidence="12" type="ORF">DPX39_060018200</name>
</gene>
<evidence type="ECO:0000256" key="6">
    <source>
        <dbReference type="ARBA" id="ARBA00023136"/>
    </source>
</evidence>
<evidence type="ECO:0000256" key="8">
    <source>
        <dbReference type="ARBA" id="ARBA00049405"/>
    </source>
</evidence>
<dbReference type="Proteomes" id="UP000266743">
    <property type="component" value="Chromosome 6"/>
</dbReference>
<dbReference type="GO" id="GO:0015254">
    <property type="term" value="F:glycerol channel activity"/>
    <property type="evidence" value="ECO:0007669"/>
    <property type="project" value="UniProtKB-ARBA"/>
</dbReference>
<dbReference type="CDD" id="cd00333">
    <property type="entry name" value="MIP"/>
    <property type="match status" value="1"/>
</dbReference>
<feature type="transmembrane region" description="Helical" evidence="11">
    <location>
        <begin position="113"/>
        <end position="137"/>
    </location>
</feature>
<keyword evidence="4 9" id="KW-0812">Transmembrane</keyword>
<sequence length="321" mass="35139">MSDEKINVHQYPSEADVRGLKARNGGACEVPFEENNEPIPNRSANPQEKNENELVGDNADNEAHDAVDVNYWAPRQLRLDYRNYMGEFLGTFVLLFMGNGVVATTILDKDLGFLSIAFGWRIAVTMGLYISLGISCGHLNPAVTLANAVFGCFPWRRVPGYIAAQMLGAFVGAACAYGVYADLLKQHSGGLVGFGDKGFAGMFSTYPREGNRLFYCIFSEFICTAILLFCVGGIFDPNNSPAKGHEPLAVGALVFAIGNNIGYASGYAINPARDFGPRVFSAILFGSEVFTTGNYYFWVPLFIPFLGGIFGLFLYKYFVPY</sequence>
<dbReference type="GO" id="GO:0005886">
    <property type="term" value="C:plasma membrane"/>
    <property type="evidence" value="ECO:0007669"/>
    <property type="project" value="TreeGrafter"/>
</dbReference>
<comment type="catalytic activity">
    <reaction evidence="8">
        <text>glycerol(in) = glycerol(out)</text>
        <dbReference type="Rhea" id="RHEA:29675"/>
        <dbReference type="ChEBI" id="CHEBI:17754"/>
    </reaction>
</comment>
<reference evidence="12 13" key="1">
    <citation type="submission" date="2018-09" db="EMBL/GenBank/DDBJ databases">
        <title>whole genome sequence of T. equiperdum IVM-t1 strain.</title>
        <authorList>
            <person name="Suganuma K."/>
        </authorList>
    </citation>
    <scope>NUCLEOTIDE SEQUENCE [LARGE SCALE GENOMIC DNA]</scope>
    <source>
        <strain evidence="12 13">IVM-t1</strain>
    </source>
</reference>
<evidence type="ECO:0000313" key="12">
    <source>
        <dbReference type="EMBL" id="RHW71956.1"/>
    </source>
</evidence>
<dbReference type="AlphaFoldDB" id="A0A3L6L7B4"/>
<dbReference type="EMBL" id="QSBY01000006">
    <property type="protein sequence ID" value="RHW71956.1"/>
    <property type="molecule type" value="Genomic_DNA"/>
</dbReference>
<comment type="subcellular location">
    <subcellularLocation>
        <location evidence="1">Membrane</location>
        <topology evidence="1">Multi-pass membrane protein</topology>
    </subcellularLocation>
</comment>
<feature type="transmembrane region" description="Helical" evidence="11">
    <location>
        <begin position="295"/>
        <end position="315"/>
    </location>
</feature>
<comment type="caution">
    <text evidence="12">The sequence shown here is derived from an EMBL/GenBank/DDBJ whole genome shotgun (WGS) entry which is preliminary data.</text>
</comment>
<keyword evidence="3 9" id="KW-0813">Transport</keyword>
<comment type="catalytic activity">
    <reaction evidence="7">
        <text>H2O(in) = H2O(out)</text>
        <dbReference type="Rhea" id="RHEA:29667"/>
        <dbReference type="ChEBI" id="CHEBI:15377"/>
    </reaction>
</comment>
<dbReference type="InterPro" id="IPR022357">
    <property type="entry name" value="MIP_CS"/>
</dbReference>
<dbReference type="Pfam" id="PF00230">
    <property type="entry name" value="MIP"/>
    <property type="match status" value="1"/>
</dbReference>
<evidence type="ECO:0000256" key="11">
    <source>
        <dbReference type="SAM" id="Phobius"/>
    </source>
</evidence>
<evidence type="ECO:0000256" key="2">
    <source>
        <dbReference type="ARBA" id="ARBA00006175"/>
    </source>
</evidence>